<comment type="caution">
    <text evidence="4">The sequence shown here is derived from an EMBL/GenBank/DDBJ whole genome shotgun (WGS) entry which is preliminary data.</text>
</comment>
<keyword evidence="2" id="KW-0472">Membrane</keyword>
<evidence type="ECO:0000256" key="3">
    <source>
        <dbReference type="SAM" id="SignalP"/>
    </source>
</evidence>
<dbReference type="PROSITE" id="PS51318">
    <property type="entry name" value="TAT"/>
    <property type="match status" value="1"/>
</dbReference>
<feature type="chain" id="PRO_5043184434" description="TPM domain-containing protein" evidence="3">
    <location>
        <begin position="34"/>
        <end position="458"/>
    </location>
</feature>
<name>A0A3M8EW04_9ACTN</name>
<reference evidence="4 5" key="1">
    <citation type="journal article" date="2014" name="Genome Announc.">
        <title>Draft Genome Sequence of Streptomyces fradiae ATCC 19609, a Strain Highly Sensitive to Antibiotics.</title>
        <authorList>
            <person name="Bekker O.B."/>
            <person name="Klimina K.M."/>
            <person name="Vatlin A.A."/>
            <person name="Zakharevich N.V."/>
            <person name="Kasianov A.S."/>
            <person name="Danilenko V.N."/>
        </authorList>
    </citation>
    <scope>NUCLEOTIDE SEQUENCE [LARGE SCALE GENOMIC DNA]</scope>
    <source>
        <strain evidence="4 5">ATCC 19609</strain>
    </source>
</reference>
<dbReference type="EMBL" id="JNAD02000018">
    <property type="protein sequence ID" value="RKM91167.1"/>
    <property type="molecule type" value="Genomic_DNA"/>
</dbReference>
<evidence type="ECO:0008006" key="6">
    <source>
        <dbReference type="Google" id="ProtNLM"/>
    </source>
</evidence>
<gene>
    <name evidence="4" type="ORF">SFRA_028965</name>
</gene>
<proteinExistence type="predicted"/>
<evidence type="ECO:0000256" key="1">
    <source>
        <dbReference type="SAM" id="MobiDB-lite"/>
    </source>
</evidence>
<keyword evidence="5" id="KW-1185">Reference proteome</keyword>
<accession>A0A3M8EW04</accession>
<dbReference type="AlphaFoldDB" id="A0A3M8EW04"/>
<evidence type="ECO:0000256" key="2">
    <source>
        <dbReference type="SAM" id="Phobius"/>
    </source>
</evidence>
<keyword evidence="2" id="KW-0812">Transmembrane</keyword>
<organism evidence="4 5">
    <name type="scientific">Streptomyces xinghaiensis</name>
    <dbReference type="NCBI Taxonomy" id="1038928"/>
    <lineage>
        <taxon>Bacteria</taxon>
        <taxon>Bacillati</taxon>
        <taxon>Actinomycetota</taxon>
        <taxon>Actinomycetes</taxon>
        <taxon>Kitasatosporales</taxon>
        <taxon>Streptomycetaceae</taxon>
        <taxon>Streptomyces</taxon>
    </lineage>
</organism>
<feature type="region of interest" description="Disordered" evidence="1">
    <location>
        <begin position="307"/>
        <end position="332"/>
    </location>
</feature>
<evidence type="ECO:0000313" key="4">
    <source>
        <dbReference type="EMBL" id="RKM91167.1"/>
    </source>
</evidence>
<sequence length="458" mass="46836">MRSTSRNAVLGPVLALLAALLVAAGLLAPGARAADGLGGAAEALRSGPVYVDPRASGRLSGAEAEALADTIENADKPVFVAVLPEAAEFDPDSLLRDLRNRVGVSGVYAVALGDGFDAGADSRVMSQNAVGNLTGAVEREHGTDTAALLDDFVGQAVQQANGSAPGSWSDGGGDGDGGTNTVAGVVTLVTVGALALVGVAAALTVSRRNRNRRAEREKAELETVRPLVDEDITAFGEELDRLDFAPSAPETDEAMRRDFSHALDSYEKAKAAMARAHHPGDVRQVTEALEDGRFSLATLEARRAGTPLPERRPPCFFDPRHGPSTEDVEWAPEGGTARTVPVCAADAARIADGHEPMARTVETASGRRPYWEAGPAYAPWAGGYFGGGMLPGLLVGTMLGNMMFAPHAYGAYGGGDYGAGAEGGEYTGSDFNPGDFGGGDFGGGGFGGGGDFGGGGGF</sequence>
<protein>
    <recommendedName>
        <fullName evidence="6">TPM domain-containing protein</fullName>
    </recommendedName>
</protein>
<feature type="transmembrane region" description="Helical" evidence="2">
    <location>
        <begin position="182"/>
        <end position="206"/>
    </location>
</feature>
<feature type="signal peptide" evidence="3">
    <location>
        <begin position="1"/>
        <end position="33"/>
    </location>
</feature>
<dbReference type="OrthoDB" id="4808153at2"/>
<keyword evidence="3" id="KW-0732">Signal</keyword>
<dbReference type="Proteomes" id="UP000028058">
    <property type="component" value="Unassembled WGS sequence"/>
</dbReference>
<feature type="compositionally biased region" description="Basic and acidic residues" evidence="1">
    <location>
        <begin position="309"/>
        <end position="324"/>
    </location>
</feature>
<dbReference type="RefSeq" id="WP_043463532.1">
    <property type="nucleotide sequence ID" value="NZ_CP134822.1"/>
</dbReference>
<keyword evidence="2" id="KW-1133">Transmembrane helix</keyword>
<dbReference type="InterPro" id="IPR006311">
    <property type="entry name" value="TAT_signal"/>
</dbReference>
<evidence type="ECO:0000313" key="5">
    <source>
        <dbReference type="Proteomes" id="UP000028058"/>
    </source>
</evidence>